<organism evidence="1 2">
    <name type="scientific">Streptococcus pneumoniae</name>
    <dbReference type="NCBI Taxonomy" id="1313"/>
    <lineage>
        <taxon>Bacteria</taxon>
        <taxon>Bacillati</taxon>
        <taxon>Bacillota</taxon>
        <taxon>Bacilli</taxon>
        <taxon>Lactobacillales</taxon>
        <taxon>Streptococcaceae</taxon>
        <taxon>Streptococcus</taxon>
    </lineage>
</organism>
<dbReference type="RefSeq" id="WP_155458817.1">
    <property type="nucleotide sequence ID" value="NZ_WNHJ01000907.1"/>
</dbReference>
<dbReference type="AlphaFoldDB" id="A0A6G2D6S7"/>
<name>A0A6G2D6S7_STREE</name>
<dbReference type="Proteomes" id="UP000474228">
    <property type="component" value="Unassembled WGS sequence"/>
</dbReference>
<accession>A0A6G2D6S7</accession>
<protein>
    <submittedName>
        <fullName evidence="1">Uncharacterized protein</fullName>
    </submittedName>
</protein>
<evidence type="ECO:0000313" key="1">
    <source>
        <dbReference type="EMBL" id="MTV64521.1"/>
    </source>
</evidence>
<gene>
    <name evidence="1" type="ORF">GM539_14400</name>
</gene>
<reference evidence="1 2" key="1">
    <citation type="submission" date="2019-11" db="EMBL/GenBank/DDBJ databases">
        <title>Growth characteristics of pneumococcus vary with the chemical composition of the capsule and with environmental conditions.</title>
        <authorList>
            <person name="Tothpal A."/>
            <person name="Desobry K."/>
            <person name="Joshi S."/>
            <person name="Wyllie A.L."/>
            <person name="Weinberger D.M."/>
        </authorList>
    </citation>
    <scope>NUCLEOTIDE SEQUENCE [LARGE SCALE GENOMIC DNA]</scope>
    <source>
        <strain evidence="2">pnumococcus22F</strain>
    </source>
</reference>
<evidence type="ECO:0000313" key="2">
    <source>
        <dbReference type="Proteomes" id="UP000474228"/>
    </source>
</evidence>
<comment type="caution">
    <text evidence="1">The sequence shown here is derived from an EMBL/GenBank/DDBJ whole genome shotgun (WGS) entry which is preliminary data.</text>
</comment>
<dbReference type="EMBL" id="WNHJ01000907">
    <property type="protein sequence ID" value="MTV64521.1"/>
    <property type="molecule type" value="Genomic_DNA"/>
</dbReference>
<feature type="non-terminal residue" evidence="1">
    <location>
        <position position="63"/>
    </location>
</feature>
<proteinExistence type="predicted"/>
<sequence length="63" mass="7120">MADKLSLIQIAESIQHISFLKDLPDTDEDERAALEQHLTDLSSRQEAKFDAVIGMIKKCDAYI</sequence>